<proteinExistence type="predicted"/>
<keyword evidence="4 6" id="KW-0472">Membrane</keyword>
<dbReference type="SUPFAM" id="SSF52096">
    <property type="entry name" value="ClpP/crotonase"/>
    <property type="match status" value="1"/>
</dbReference>
<evidence type="ECO:0000256" key="6">
    <source>
        <dbReference type="SAM" id="Phobius"/>
    </source>
</evidence>
<feature type="transmembrane region" description="Helical" evidence="6">
    <location>
        <begin position="341"/>
        <end position="358"/>
    </location>
</feature>
<evidence type="ECO:0000259" key="8">
    <source>
        <dbReference type="Pfam" id="PF24961"/>
    </source>
</evidence>
<feature type="transmembrane region" description="Helical" evidence="6">
    <location>
        <begin position="365"/>
        <end position="384"/>
    </location>
</feature>
<accession>A0A1M6PRP1</accession>
<dbReference type="SUPFAM" id="SSF141322">
    <property type="entry name" value="NfeD domain-like"/>
    <property type="match status" value="1"/>
</dbReference>
<dbReference type="Gene3D" id="3.90.226.10">
    <property type="entry name" value="2-enoyl-CoA Hydratase, Chain A, domain 1"/>
    <property type="match status" value="1"/>
</dbReference>
<dbReference type="Proteomes" id="UP000184497">
    <property type="component" value="Unassembled WGS sequence"/>
</dbReference>
<protein>
    <submittedName>
        <fullName evidence="10">Nodulation efficiency protein NfeD</fullName>
    </submittedName>
</protein>
<name>A0A1M6PRP1_9GAMM</name>
<dbReference type="OrthoDB" id="5289056at2"/>
<keyword evidence="3 6" id="KW-1133">Transmembrane helix</keyword>
<dbReference type="GO" id="GO:0016020">
    <property type="term" value="C:membrane"/>
    <property type="evidence" value="ECO:0007669"/>
    <property type="project" value="UniProtKB-SubCell"/>
</dbReference>
<reference evidence="11" key="1">
    <citation type="submission" date="2016-11" db="EMBL/GenBank/DDBJ databases">
        <authorList>
            <person name="Varghese N."/>
            <person name="Submissions S."/>
        </authorList>
    </citation>
    <scope>NUCLEOTIDE SEQUENCE [LARGE SCALE GENOMIC DNA]</scope>
    <source>
        <strain evidence="11">CGMCC 1.10835</strain>
    </source>
</reference>
<dbReference type="STRING" id="564117.SAMN05216369_0451"/>
<keyword evidence="11" id="KW-1185">Reference proteome</keyword>
<dbReference type="CDD" id="cd07020">
    <property type="entry name" value="Clp_protease_NfeD_1"/>
    <property type="match status" value="1"/>
</dbReference>
<dbReference type="RefSeq" id="WP_072795177.1">
    <property type="nucleotide sequence ID" value="NZ_FRAQ01000001.1"/>
</dbReference>
<dbReference type="Pfam" id="PF24961">
    <property type="entry name" value="NfeD_membrane"/>
    <property type="match status" value="1"/>
</dbReference>
<evidence type="ECO:0000259" key="7">
    <source>
        <dbReference type="Pfam" id="PF01957"/>
    </source>
</evidence>
<dbReference type="EMBL" id="FRAQ01000001">
    <property type="protein sequence ID" value="SHK10634.1"/>
    <property type="molecule type" value="Genomic_DNA"/>
</dbReference>
<keyword evidence="2 6" id="KW-0812">Transmembrane</keyword>
<evidence type="ECO:0000256" key="5">
    <source>
        <dbReference type="SAM" id="MobiDB-lite"/>
    </source>
</evidence>
<dbReference type="PANTHER" id="PTHR33507:SF4">
    <property type="entry name" value="NODULATION COMPETITIVENESS PROTEIN NFED"/>
    <property type="match status" value="1"/>
</dbReference>
<evidence type="ECO:0000313" key="10">
    <source>
        <dbReference type="EMBL" id="SHK10634.1"/>
    </source>
</evidence>
<dbReference type="InterPro" id="IPR029045">
    <property type="entry name" value="ClpP/crotonase-like_dom_sf"/>
</dbReference>
<feature type="domain" description="NfeD1b N-terminal" evidence="9">
    <location>
        <begin position="50"/>
        <end position="150"/>
    </location>
</feature>
<feature type="region of interest" description="Disordered" evidence="5">
    <location>
        <begin position="145"/>
        <end position="195"/>
    </location>
</feature>
<dbReference type="PANTHER" id="PTHR33507">
    <property type="entry name" value="INNER MEMBRANE PROTEIN YBBJ"/>
    <property type="match status" value="1"/>
</dbReference>
<gene>
    <name evidence="10" type="ORF">SAMN05216369_0451</name>
</gene>
<evidence type="ECO:0000256" key="4">
    <source>
        <dbReference type="ARBA" id="ARBA00023136"/>
    </source>
</evidence>
<feature type="transmembrane region" description="Helical" evidence="6">
    <location>
        <begin position="288"/>
        <end position="310"/>
    </location>
</feature>
<dbReference type="InterPro" id="IPR056739">
    <property type="entry name" value="NfeD_membrane"/>
</dbReference>
<evidence type="ECO:0000256" key="1">
    <source>
        <dbReference type="ARBA" id="ARBA00004141"/>
    </source>
</evidence>
<feature type="domain" description="NfeD-like C-terminal" evidence="7">
    <location>
        <begin position="427"/>
        <end position="485"/>
    </location>
</feature>
<feature type="domain" description="NfeD integral membrane" evidence="8">
    <location>
        <begin position="296"/>
        <end position="412"/>
    </location>
</feature>
<dbReference type="AlphaFoldDB" id="A0A1M6PRP1"/>
<evidence type="ECO:0000259" key="9">
    <source>
        <dbReference type="Pfam" id="PF25145"/>
    </source>
</evidence>
<dbReference type="InterPro" id="IPR002810">
    <property type="entry name" value="NfeD-like_C"/>
</dbReference>
<sequence>MQSYHPIRSGRQKWLRVWAMVFLTGALFSLASLTHQVFAQQKSSGTALVLTVEGVIGPATMDYVVRGIRRAESEGAALVVLEMDTPGGLMDSMREMIKTILGSDVPVVTYVSPQGARAASAGTYILYGSHVAAMAPATNLGSATPVQMGGLPGSPEAPADSQPEKDTAGASGDDQKTAPDDGAGENSKRRGGTAMERKVLEDAVSYIRGLADRHGRNADWAEEAVREAVNLGASEALERNVVDVVAADLPGLMRQIDGRTVRMATGDRTLQTAGLEIVRMQPGWRTGLLSVITHPNVAYFLMIIGFYGIIFELANPGGVVPGVIGAICLILAMFAFQVLSVNYAGLALVLLGLAFIVGESFIPSFGILGVGGLVAFVTGSVILMDGSHRAISLPVIGGTAAVAAGFILWTVTRFVGLRKKHPVSGTEQIVREKAVALDDFRKEHNTYRGHARLSGERWKAESDNPVRQGDALQVTGIDGLTVSVEAAGRHADRTHSNQQRNEEAL</sequence>
<feature type="compositionally biased region" description="Basic and acidic residues" evidence="5">
    <location>
        <begin position="162"/>
        <end position="179"/>
    </location>
</feature>
<dbReference type="Gene3D" id="2.40.50.140">
    <property type="entry name" value="Nucleic acid-binding proteins"/>
    <property type="match status" value="1"/>
</dbReference>
<evidence type="ECO:0000313" key="11">
    <source>
        <dbReference type="Proteomes" id="UP000184497"/>
    </source>
</evidence>
<evidence type="ECO:0000256" key="2">
    <source>
        <dbReference type="ARBA" id="ARBA00022692"/>
    </source>
</evidence>
<dbReference type="InterPro" id="IPR012340">
    <property type="entry name" value="NA-bd_OB-fold"/>
</dbReference>
<dbReference type="Pfam" id="PF25145">
    <property type="entry name" value="NfeD1b_N"/>
    <property type="match status" value="1"/>
</dbReference>
<dbReference type="Pfam" id="PF01957">
    <property type="entry name" value="NfeD"/>
    <property type="match status" value="1"/>
</dbReference>
<dbReference type="InterPro" id="IPR056738">
    <property type="entry name" value="NfeD1b_N"/>
</dbReference>
<dbReference type="InterPro" id="IPR052165">
    <property type="entry name" value="Membrane_assoc_protease"/>
</dbReference>
<evidence type="ECO:0000256" key="3">
    <source>
        <dbReference type="ARBA" id="ARBA00022989"/>
    </source>
</evidence>
<comment type="subcellular location">
    <subcellularLocation>
        <location evidence="1">Membrane</location>
        <topology evidence="1">Multi-pass membrane protein</topology>
    </subcellularLocation>
</comment>
<feature type="transmembrane region" description="Helical" evidence="6">
    <location>
        <begin position="390"/>
        <end position="411"/>
    </location>
</feature>
<feature type="transmembrane region" description="Helical" evidence="6">
    <location>
        <begin position="317"/>
        <end position="335"/>
    </location>
</feature>
<organism evidence="10 11">
    <name type="scientific">Marinobacter antarcticus</name>
    <dbReference type="NCBI Taxonomy" id="564117"/>
    <lineage>
        <taxon>Bacteria</taxon>
        <taxon>Pseudomonadati</taxon>
        <taxon>Pseudomonadota</taxon>
        <taxon>Gammaproteobacteria</taxon>
        <taxon>Pseudomonadales</taxon>
        <taxon>Marinobacteraceae</taxon>
        <taxon>Marinobacter</taxon>
    </lineage>
</organism>